<dbReference type="Gene3D" id="3.30.420.10">
    <property type="entry name" value="Ribonuclease H-like superfamily/Ribonuclease H"/>
    <property type="match status" value="1"/>
</dbReference>
<dbReference type="SUPFAM" id="SSF53098">
    <property type="entry name" value="Ribonuclease H-like"/>
    <property type="match status" value="1"/>
</dbReference>
<keyword evidence="3" id="KW-1185">Reference proteome</keyword>
<gene>
    <name evidence="2" type="primary">jg13312</name>
    <name evidence="2" type="ORF">PAEG_LOCUS4605</name>
</gene>
<evidence type="ECO:0000256" key="1">
    <source>
        <dbReference type="RuleBase" id="RU365029"/>
    </source>
</evidence>
<accession>A0A8S4QPU5</accession>
<dbReference type="EMBL" id="CAKXAJ010016121">
    <property type="protein sequence ID" value="CAH2216615.1"/>
    <property type="molecule type" value="Genomic_DNA"/>
</dbReference>
<dbReference type="AlphaFoldDB" id="A0A8S4QPU5"/>
<keyword evidence="1" id="KW-0863">Zinc-finger</keyword>
<dbReference type="PANTHER" id="PTHR10670:SF0">
    <property type="entry name" value="DNA POLYMERASE EPSILON CATALYTIC SUBUNIT A"/>
    <property type="match status" value="1"/>
</dbReference>
<dbReference type="GO" id="GO:0008622">
    <property type="term" value="C:epsilon DNA polymerase complex"/>
    <property type="evidence" value="ECO:0007669"/>
    <property type="project" value="InterPro"/>
</dbReference>
<proteinExistence type="inferred from homology"/>
<comment type="cofactor">
    <cofactor evidence="1">
        <name>[4Fe-4S] cluster</name>
        <dbReference type="ChEBI" id="CHEBI:49883"/>
    </cofactor>
</comment>
<keyword evidence="1" id="KW-0539">Nucleus</keyword>
<evidence type="ECO:0000313" key="3">
    <source>
        <dbReference type="Proteomes" id="UP000838756"/>
    </source>
</evidence>
<dbReference type="GO" id="GO:0051539">
    <property type="term" value="F:4 iron, 4 sulfur cluster binding"/>
    <property type="evidence" value="ECO:0007669"/>
    <property type="project" value="UniProtKB-KW"/>
</dbReference>
<dbReference type="GO" id="GO:0008270">
    <property type="term" value="F:zinc ion binding"/>
    <property type="evidence" value="ECO:0007669"/>
    <property type="project" value="UniProtKB-KW"/>
</dbReference>
<keyword evidence="1" id="KW-0239">DNA-directed DNA polymerase</keyword>
<protein>
    <recommendedName>
        <fullName evidence="1">DNA polymerase epsilon catalytic subunit</fullName>
        <ecNumber evidence="1">2.7.7.7</ecNumber>
    </recommendedName>
</protein>
<comment type="subcellular location">
    <subcellularLocation>
        <location evidence="1">Nucleus</location>
    </subcellularLocation>
</comment>
<keyword evidence="1" id="KW-0238">DNA-binding</keyword>
<dbReference type="InterPro" id="IPR012337">
    <property type="entry name" value="RNaseH-like_sf"/>
</dbReference>
<dbReference type="OrthoDB" id="10060449at2759"/>
<dbReference type="InterPro" id="IPR036397">
    <property type="entry name" value="RNaseH_sf"/>
</dbReference>
<comment type="similarity">
    <text evidence="1">Belongs to the DNA polymerase type-B family.</text>
</comment>
<keyword evidence="1" id="KW-0548">Nucleotidyltransferase</keyword>
<dbReference type="GO" id="GO:0003677">
    <property type="term" value="F:DNA binding"/>
    <property type="evidence" value="ECO:0007669"/>
    <property type="project" value="UniProtKB-KW"/>
</dbReference>
<comment type="function">
    <text evidence="1">DNA polymerase II participates in chromosomal DNA replication.</text>
</comment>
<keyword evidence="1" id="KW-0408">Iron</keyword>
<dbReference type="GO" id="GO:0045004">
    <property type="term" value="P:DNA replication proofreading"/>
    <property type="evidence" value="ECO:0007669"/>
    <property type="project" value="TreeGrafter"/>
</dbReference>
<keyword evidence="1" id="KW-0235">DNA replication</keyword>
<keyword evidence="1" id="KW-0808">Transferase</keyword>
<keyword evidence="1" id="KW-0479">Metal-binding</keyword>
<dbReference type="EC" id="2.7.7.7" evidence="1"/>
<evidence type="ECO:0000313" key="2">
    <source>
        <dbReference type="EMBL" id="CAH2216615.1"/>
    </source>
</evidence>
<dbReference type="PANTHER" id="PTHR10670">
    <property type="entry name" value="DNA POLYMERASE EPSILON CATALYTIC SUBUNIT A"/>
    <property type="match status" value="1"/>
</dbReference>
<dbReference type="GO" id="GO:0006272">
    <property type="term" value="P:leading strand elongation"/>
    <property type="evidence" value="ECO:0007669"/>
    <property type="project" value="TreeGrafter"/>
</dbReference>
<keyword evidence="1" id="KW-0004">4Fe-4S</keyword>
<reference evidence="2" key="1">
    <citation type="submission" date="2022-03" db="EMBL/GenBank/DDBJ databases">
        <authorList>
            <person name="Lindestad O."/>
        </authorList>
    </citation>
    <scope>NUCLEOTIDE SEQUENCE</scope>
</reference>
<keyword evidence="1" id="KW-0411">Iron-sulfur</keyword>
<name>A0A8S4QPU5_9NEOP</name>
<dbReference type="GO" id="GO:0000278">
    <property type="term" value="P:mitotic cell cycle"/>
    <property type="evidence" value="ECO:0007669"/>
    <property type="project" value="TreeGrafter"/>
</dbReference>
<comment type="caution">
    <text evidence="2">The sequence shown here is derived from an EMBL/GenBank/DDBJ whole genome shotgun (WGS) entry which is preliminary data.</text>
</comment>
<dbReference type="GO" id="GO:0008310">
    <property type="term" value="F:single-stranded DNA 3'-5' DNA exonuclease activity"/>
    <property type="evidence" value="ECO:0007669"/>
    <property type="project" value="TreeGrafter"/>
</dbReference>
<dbReference type="GO" id="GO:0006287">
    <property type="term" value="P:base-excision repair, gap-filling"/>
    <property type="evidence" value="ECO:0007669"/>
    <property type="project" value="TreeGrafter"/>
</dbReference>
<keyword evidence="1" id="KW-0862">Zinc</keyword>
<sequence>MKLEIGFSKIVSRDGTYACRPAMHMDCLCWVKRDSYLPVGSQGLKAVAKAKLRYDPVELDPEDMCRMAAEQPQ</sequence>
<dbReference type="GO" id="GO:0006297">
    <property type="term" value="P:nucleotide-excision repair, DNA gap filling"/>
    <property type="evidence" value="ECO:0007669"/>
    <property type="project" value="TreeGrafter"/>
</dbReference>
<comment type="catalytic activity">
    <reaction evidence="1">
        <text>DNA(n) + a 2'-deoxyribonucleoside 5'-triphosphate = DNA(n+1) + diphosphate</text>
        <dbReference type="Rhea" id="RHEA:22508"/>
        <dbReference type="Rhea" id="RHEA-COMP:17339"/>
        <dbReference type="Rhea" id="RHEA-COMP:17340"/>
        <dbReference type="ChEBI" id="CHEBI:33019"/>
        <dbReference type="ChEBI" id="CHEBI:61560"/>
        <dbReference type="ChEBI" id="CHEBI:173112"/>
        <dbReference type="EC" id="2.7.7.7"/>
    </reaction>
</comment>
<dbReference type="InterPro" id="IPR029703">
    <property type="entry name" value="POL2"/>
</dbReference>
<feature type="non-terminal residue" evidence="2">
    <location>
        <position position="1"/>
    </location>
</feature>
<dbReference type="GO" id="GO:0003887">
    <property type="term" value="F:DNA-directed DNA polymerase activity"/>
    <property type="evidence" value="ECO:0007669"/>
    <property type="project" value="UniProtKB-KW"/>
</dbReference>
<dbReference type="Proteomes" id="UP000838756">
    <property type="component" value="Unassembled WGS sequence"/>
</dbReference>
<organism evidence="2 3">
    <name type="scientific">Pararge aegeria aegeria</name>
    <dbReference type="NCBI Taxonomy" id="348720"/>
    <lineage>
        <taxon>Eukaryota</taxon>
        <taxon>Metazoa</taxon>
        <taxon>Ecdysozoa</taxon>
        <taxon>Arthropoda</taxon>
        <taxon>Hexapoda</taxon>
        <taxon>Insecta</taxon>
        <taxon>Pterygota</taxon>
        <taxon>Neoptera</taxon>
        <taxon>Endopterygota</taxon>
        <taxon>Lepidoptera</taxon>
        <taxon>Glossata</taxon>
        <taxon>Ditrysia</taxon>
        <taxon>Papilionoidea</taxon>
        <taxon>Nymphalidae</taxon>
        <taxon>Satyrinae</taxon>
        <taxon>Satyrini</taxon>
        <taxon>Parargina</taxon>
        <taxon>Pararge</taxon>
    </lineage>
</organism>